<evidence type="ECO:0000313" key="12">
    <source>
        <dbReference type="Proteomes" id="UP000054715"/>
    </source>
</evidence>
<dbReference type="InterPro" id="IPR000673">
    <property type="entry name" value="Sig_transdc_resp-reg_Me-estase"/>
</dbReference>
<dbReference type="EMBL" id="LNYG01000012">
    <property type="protein sequence ID" value="KTD09421.1"/>
    <property type="molecule type" value="Genomic_DNA"/>
</dbReference>
<evidence type="ECO:0000313" key="11">
    <source>
        <dbReference type="EMBL" id="OCH99247.1"/>
    </source>
</evidence>
<dbReference type="SMART" id="SM00448">
    <property type="entry name" value="REC"/>
    <property type="match status" value="1"/>
</dbReference>
<keyword evidence="3 5" id="KW-0378">Hydrolase</keyword>
<sequence length="360" mass="38828">MKKTIKVLIVDDSKVTTQLLRTVLEEEPNIEVVGCAGDGVEAVRLTKQLRPDLVTMDIFMPNMDGVEATRKIMQHCPTPIIILSSYVSDNESKIVFNALQAGALSIIEKPKRIQGEGFSKIRRQLINSIKTLANVHVVPRKLRQELKPTVIQVTKTAAIYNILALGTSTGGPTALGSILSALPENFPLPVVVVQHIADGFLSGLVSWLQQKSKLVMEIAQDNQTLLPGHVYFAGDGAHLVITKGDRTPVATLEGSAPIDYFKPSITVLFSSLAKNYPGTAIGGLLTGMGRDGAEGLLLMKQANCLTFTQSEATSVVYGMPAAAVSLNATEQILDLEKIPQFLATIISKGEYSYDAKNLDC</sequence>
<dbReference type="PATRIC" id="fig|455.5.peg.821"/>
<dbReference type="GO" id="GO:0006935">
    <property type="term" value="P:chemotaxis"/>
    <property type="evidence" value="ECO:0007669"/>
    <property type="project" value="UniProtKB-UniRule"/>
</dbReference>
<dbReference type="PIRSF" id="PIRSF000876">
    <property type="entry name" value="RR_chemtxs_CheB"/>
    <property type="match status" value="1"/>
</dbReference>
<reference evidence="11 13" key="2">
    <citation type="submission" date="2016-05" db="EMBL/GenBank/DDBJ databases">
        <authorList>
            <person name="Prochazka B."/>
            <person name="Indra A."/>
            <person name="Hasenberger P."/>
            <person name="Blaschitz M."/>
            <person name="Wagner L."/>
            <person name="Wewalka G."/>
            <person name="Sorschag S."/>
            <person name="Schmid D."/>
            <person name="Ruppitsch W."/>
        </authorList>
    </citation>
    <scope>NUCLEOTIDE SEQUENCE [LARGE SCALE GENOMIC DNA]</scope>
    <source>
        <strain evidence="11 13">974010_12</strain>
    </source>
</reference>
<dbReference type="GO" id="GO:0005737">
    <property type="term" value="C:cytoplasm"/>
    <property type="evidence" value="ECO:0007669"/>
    <property type="project" value="UniProtKB-SubCell"/>
</dbReference>
<dbReference type="InterPro" id="IPR011006">
    <property type="entry name" value="CheY-like_superfamily"/>
</dbReference>
<evidence type="ECO:0000256" key="7">
    <source>
        <dbReference type="PROSITE-ProRule" id="PRU00169"/>
    </source>
</evidence>
<feature type="modified residue" description="4-aspartylphosphate" evidence="5 7">
    <location>
        <position position="57"/>
    </location>
</feature>
<feature type="domain" description="Response regulatory" evidence="8">
    <location>
        <begin position="6"/>
        <end position="124"/>
    </location>
</feature>
<dbReference type="AlphaFoldDB" id="A0A0W0UP51"/>
<comment type="similarity">
    <text evidence="5">Belongs to the CheB family.</text>
</comment>
<comment type="function">
    <text evidence="5">Involved in chemotaxis. Part of a chemotaxis signal transduction system that modulates chemotaxis in response to various stimuli. Catalyzes the demethylation of specific methylglutamate residues introduced into the chemoreceptors (methyl-accepting chemotaxis proteins or MCP) by CheR. Also mediates the irreversible deamidation of specific glutamine residues to glutamic acid.</text>
</comment>
<evidence type="ECO:0000256" key="2">
    <source>
        <dbReference type="ARBA" id="ARBA00022500"/>
    </source>
</evidence>
<evidence type="ECO:0000313" key="13">
    <source>
        <dbReference type="Proteomes" id="UP000093336"/>
    </source>
</evidence>
<dbReference type="Gene3D" id="3.40.50.2300">
    <property type="match status" value="1"/>
</dbReference>
<gene>
    <name evidence="5 10" type="primary">cheB</name>
    <name evidence="11" type="ORF">A8135_08360</name>
    <name evidence="10" type="ORF">Ljam_0771</name>
</gene>
<dbReference type="Pfam" id="PF00072">
    <property type="entry name" value="Response_reg"/>
    <property type="match status" value="1"/>
</dbReference>
<comment type="PTM">
    <text evidence="5">Phosphorylated by CheA. Phosphorylation of the N-terminal regulatory domain activates the methylesterase activity.</text>
</comment>
<evidence type="ECO:0000256" key="4">
    <source>
        <dbReference type="ARBA" id="ARBA00048267"/>
    </source>
</evidence>
<feature type="active site" evidence="5 6">
    <location>
        <position position="195"/>
    </location>
</feature>
<dbReference type="Proteomes" id="UP000054715">
    <property type="component" value="Unassembled WGS sequence"/>
</dbReference>
<dbReference type="NCBIfam" id="NF001965">
    <property type="entry name" value="PRK00742.1"/>
    <property type="match status" value="1"/>
</dbReference>
<dbReference type="EC" id="3.5.1.44" evidence="5"/>
<proteinExistence type="inferred from homology"/>
<dbReference type="InterPro" id="IPR008248">
    <property type="entry name" value="CheB-like"/>
</dbReference>
<comment type="caution">
    <text evidence="10">The sequence shown here is derived from an EMBL/GenBank/DDBJ whole genome shotgun (WGS) entry which is preliminary data.</text>
</comment>
<evidence type="ECO:0000256" key="1">
    <source>
        <dbReference type="ARBA" id="ARBA00022490"/>
    </source>
</evidence>
<feature type="active site" evidence="5 6">
    <location>
        <position position="168"/>
    </location>
</feature>
<dbReference type="CDD" id="cd17541">
    <property type="entry name" value="REC_CheB-like"/>
    <property type="match status" value="1"/>
</dbReference>
<dbReference type="SUPFAM" id="SSF52738">
    <property type="entry name" value="Methylesterase CheB, C-terminal domain"/>
    <property type="match status" value="1"/>
</dbReference>
<dbReference type="EMBL" id="LYOZ01000002">
    <property type="protein sequence ID" value="OCH99247.1"/>
    <property type="molecule type" value="Genomic_DNA"/>
</dbReference>
<dbReference type="PANTHER" id="PTHR42872:SF6">
    <property type="entry name" value="PROTEIN-GLUTAMATE METHYLESTERASE_PROTEIN-GLUTAMINE GLUTAMINASE"/>
    <property type="match status" value="1"/>
</dbReference>
<feature type="domain" description="CheB-type methylesterase" evidence="9">
    <location>
        <begin position="156"/>
        <end position="349"/>
    </location>
</feature>
<protein>
    <recommendedName>
        <fullName evidence="5">Protein-glutamate methylesterase/protein-glutamine glutaminase</fullName>
        <ecNumber evidence="5">3.1.1.61</ecNumber>
        <ecNumber evidence="5">3.5.1.44</ecNumber>
    </recommendedName>
</protein>
<dbReference type="GO" id="GO:0000156">
    <property type="term" value="F:phosphorelay response regulator activity"/>
    <property type="evidence" value="ECO:0007669"/>
    <property type="project" value="InterPro"/>
</dbReference>
<dbReference type="EC" id="3.1.1.61" evidence="5"/>
<evidence type="ECO:0000313" key="10">
    <source>
        <dbReference type="EMBL" id="KTD09421.1"/>
    </source>
</evidence>
<feature type="active site" evidence="5 6">
    <location>
        <position position="291"/>
    </location>
</feature>
<dbReference type="RefSeq" id="WP_058448812.1">
    <property type="nucleotide sequence ID" value="NZ_CAAAJF010000006.1"/>
</dbReference>
<keyword evidence="1 5" id="KW-0963">Cytoplasm</keyword>
<dbReference type="STRING" id="455.Ljam_0771"/>
<dbReference type="GO" id="GO:0050568">
    <property type="term" value="F:protein-glutamine glutaminase activity"/>
    <property type="evidence" value="ECO:0007669"/>
    <property type="project" value="UniProtKB-UniRule"/>
</dbReference>
<dbReference type="SUPFAM" id="SSF52172">
    <property type="entry name" value="CheY-like"/>
    <property type="match status" value="1"/>
</dbReference>
<accession>A0A0W0UP51</accession>
<comment type="catalytic activity">
    <reaction evidence="4 5">
        <text>[protein]-L-glutamate 5-O-methyl ester + H2O = L-glutamyl-[protein] + methanol + H(+)</text>
        <dbReference type="Rhea" id="RHEA:23236"/>
        <dbReference type="Rhea" id="RHEA-COMP:10208"/>
        <dbReference type="Rhea" id="RHEA-COMP:10311"/>
        <dbReference type="ChEBI" id="CHEBI:15377"/>
        <dbReference type="ChEBI" id="CHEBI:15378"/>
        <dbReference type="ChEBI" id="CHEBI:17790"/>
        <dbReference type="ChEBI" id="CHEBI:29973"/>
        <dbReference type="ChEBI" id="CHEBI:82795"/>
        <dbReference type="EC" id="3.1.1.61"/>
    </reaction>
</comment>
<keyword evidence="2 5" id="KW-0145">Chemotaxis</keyword>
<dbReference type="InterPro" id="IPR035909">
    <property type="entry name" value="CheB_C"/>
</dbReference>
<dbReference type="Proteomes" id="UP000093336">
    <property type="component" value="Unassembled WGS sequence"/>
</dbReference>
<comment type="domain">
    <text evidence="5">Contains a C-terminal catalytic domain, and an N-terminal region which modulates catalytic activity.</text>
</comment>
<dbReference type="NCBIfam" id="NF009206">
    <property type="entry name" value="PRK12555.1"/>
    <property type="match status" value="1"/>
</dbReference>
<dbReference type="HAMAP" id="MF_00099">
    <property type="entry name" value="CheB_chemtxs"/>
    <property type="match status" value="1"/>
</dbReference>
<evidence type="ECO:0000259" key="8">
    <source>
        <dbReference type="PROSITE" id="PS50110"/>
    </source>
</evidence>
<dbReference type="CDD" id="cd16432">
    <property type="entry name" value="CheB_Rec"/>
    <property type="match status" value="1"/>
</dbReference>
<evidence type="ECO:0000256" key="6">
    <source>
        <dbReference type="PROSITE-ProRule" id="PRU00050"/>
    </source>
</evidence>
<evidence type="ECO:0000256" key="3">
    <source>
        <dbReference type="ARBA" id="ARBA00022801"/>
    </source>
</evidence>
<keyword evidence="13" id="KW-1185">Reference proteome</keyword>
<name>A0A0W0UP51_9GAMM</name>
<dbReference type="PROSITE" id="PS50122">
    <property type="entry name" value="CHEB"/>
    <property type="match status" value="1"/>
</dbReference>
<dbReference type="GO" id="GO:0008984">
    <property type="term" value="F:protein-glutamate methylesterase activity"/>
    <property type="evidence" value="ECO:0007669"/>
    <property type="project" value="UniProtKB-UniRule"/>
</dbReference>
<comment type="subcellular location">
    <subcellularLocation>
        <location evidence="5">Cytoplasm</location>
    </subcellularLocation>
</comment>
<dbReference type="PANTHER" id="PTHR42872">
    <property type="entry name" value="PROTEIN-GLUTAMATE METHYLESTERASE/PROTEIN-GLUTAMINE GLUTAMINASE"/>
    <property type="match status" value="1"/>
</dbReference>
<organism evidence="10 12">
    <name type="scientific">Legionella jamestowniensis</name>
    <dbReference type="NCBI Taxonomy" id="455"/>
    <lineage>
        <taxon>Bacteria</taxon>
        <taxon>Pseudomonadati</taxon>
        <taxon>Pseudomonadota</taxon>
        <taxon>Gammaproteobacteria</taxon>
        <taxon>Legionellales</taxon>
        <taxon>Legionellaceae</taxon>
        <taxon>Legionella</taxon>
    </lineage>
</organism>
<evidence type="ECO:0000259" key="9">
    <source>
        <dbReference type="PROSITE" id="PS50122"/>
    </source>
</evidence>
<keyword evidence="5 7" id="KW-0597">Phosphoprotein</keyword>
<dbReference type="PROSITE" id="PS50110">
    <property type="entry name" value="RESPONSE_REGULATORY"/>
    <property type="match status" value="1"/>
</dbReference>
<reference evidence="10 12" key="1">
    <citation type="submission" date="2015-11" db="EMBL/GenBank/DDBJ databases">
        <title>Genomic analysis of 38 Legionella species identifies large and diverse effector repertoires.</title>
        <authorList>
            <person name="Burstein D."/>
            <person name="Amaro F."/>
            <person name="Zusman T."/>
            <person name="Lifshitz Z."/>
            <person name="Cohen O."/>
            <person name="Gilbert J.A."/>
            <person name="Pupko T."/>
            <person name="Shuman H.A."/>
            <person name="Segal G."/>
        </authorList>
    </citation>
    <scope>NUCLEOTIDE SEQUENCE [LARGE SCALE GENOMIC DNA]</scope>
    <source>
        <strain evidence="10 12">JA-26-G1-E2</strain>
    </source>
</reference>
<dbReference type="InterPro" id="IPR001789">
    <property type="entry name" value="Sig_transdc_resp-reg_receiver"/>
</dbReference>
<evidence type="ECO:0000256" key="5">
    <source>
        <dbReference type="HAMAP-Rule" id="MF_00099"/>
    </source>
</evidence>
<dbReference type="OrthoDB" id="9793421at2"/>
<dbReference type="Pfam" id="PF01339">
    <property type="entry name" value="CheB_methylest"/>
    <property type="match status" value="1"/>
</dbReference>
<comment type="catalytic activity">
    <reaction evidence="5">
        <text>L-glutaminyl-[protein] + H2O = L-glutamyl-[protein] + NH4(+)</text>
        <dbReference type="Rhea" id="RHEA:16441"/>
        <dbReference type="Rhea" id="RHEA-COMP:10207"/>
        <dbReference type="Rhea" id="RHEA-COMP:10208"/>
        <dbReference type="ChEBI" id="CHEBI:15377"/>
        <dbReference type="ChEBI" id="CHEBI:28938"/>
        <dbReference type="ChEBI" id="CHEBI:29973"/>
        <dbReference type="ChEBI" id="CHEBI:30011"/>
        <dbReference type="EC" id="3.5.1.44"/>
    </reaction>
</comment>
<dbReference type="Gene3D" id="3.40.50.180">
    <property type="entry name" value="Methylesterase CheB, C-terminal domain"/>
    <property type="match status" value="1"/>
</dbReference>